<dbReference type="PANTHER" id="PTHR11571:SF256">
    <property type="entry name" value="GST C-TERMINAL DOMAIN-CONTAINING PROTEIN-RELATED"/>
    <property type="match status" value="1"/>
</dbReference>
<organism evidence="8 9">
    <name type="scientific">Ditylenchus destructor</name>
    <dbReference type="NCBI Taxonomy" id="166010"/>
    <lineage>
        <taxon>Eukaryota</taxon>
        <taxon>Metazoa</taxon>
        <taxon>Ecdysozoa</taxon>
        <taxon>Nematoda</taxon>
        <taxon>Chromadorea</taxon>
        <taxon>Rhabditida</taxon>
        <taxon>Tylenchina</taxon>
        <taxon>Tylenchomorpha</taxon>
        <taxon>Sphaerularioidea</taxon>
        <taxon>Anguinidae</taxon>
        <taxon>Anguininae</taxon>
        <taxon>Ditylenchus</taxon>
    </lineage>
</organism>
<dbReference type="InterPro" id="IPR040079">
    <property type="entry name" value="Glutathione_S-Trfase"/>
</dbReference>
<dbReference type="InterPro" id="IPR050213">
    <property type="entry name" value="GST_superfamily"/>
</dbReference>
<reference evidence="8" key="1">
    <citation type="submission" date="2022-01" db="EMBL/GenBank/DDBJ databases">
        <title>Genome Sequence Resource for Two Populations of Ditylenchus destructor, the Migratory Endoparasitic Phytonematode.</title>
        <authorList>
            <person name="Zhang H."/>
            <person name="Lin R."/>
            <person name="Xie B."/>
        </authorList>
    </citation>
    <scope>NUCLEOTIDE SEQUENCE</scope>
    <source>
        <strain evidence="8">BazhouSP</strain>
    </source>
</reference>
<dbReference type="InterPro" id="IPR004045">
    <property type="entry name" value="Glutathione_S-Trfase_N"/>
</dbReference>
<dbReference type="InterPro" id="IPR010987">
    <property type="entry name" value="Glutathione-S-Trfase_C-like"/>
</dbReference>
<evidence type="ECO:0000313" key="8">
    <source>
        <dbReference type="EMBL" id="KAI1696769.1"/>
    </source>
</evidence>
<evidence type="ECO:0000256" key="4">
    <source>
        <dbReference type="ARBA" id="ARBA00047960"/>
    </source>
</evidence>
<dbReference type="Gene3D" id="1.20.1050.10">
    <property type="match status" value="1"/>
</dbReference>
<dbReference type="FunFam" id="3.40.30.10:FF:000035">
    <property type="entry name" value="hematopoietic prostaglandin D synthase"/>
    <property type="match status" value="1"/>
</dbReference>
<dbReference type="CDD" id="cd03039">
    <property type="entry name" value="GST_N_Sigma_like"/>
    <property type="match status" value="1"/>
</dbReference>
<evidence type="ECO:0000259" key="7">
    <source>
        <dbReference type="PROSITE" id="PS50405"/>
    </source>
</evidence>
<dbReference type="PANTHER" id="PTHR11571">
    <property type="entry name" value="GLUTATHIONE S-TRANSFERASE"/>
    <property type="match status" value="1"/>
</dbReference>
<dbReference type="SFLD" id="SFLDS00019">
    <property type="entry name" value="Glutathione_Transferase_(cytos"/>
    <property type="match status" value="1"/>
</dbReference>
<comment type="similarity">
    <text evidence="3">Belongs to the GST superfamily. Sigma family.</text>
</comment>
<evidence type="ECO:0000256" key="1">
    <source>
        <dbReference type="ARBA" id="ARBA00012452"/>
    </source>
</evidence>
<evidence type="ECO:0000256" key="2">
    <source>
        <dbReference type="ARBA" id="ARBA00022679"/>
    </source>
</evidence>
<dbReference type="SFLD" id="SFLDG00363">
    <property type="entry name" value="AMPS_(cytGST):_Alpha-__Mu-__Pi"/>
    <property type="match status" value="1"/>
</dbReference>
<dbReference type="PROSITE" id="PS50404">
    <property type="entry name" value="GST_NTER"/>
    <property type="match status" value="1"/>
</dbReference>
<feature type="domain" description="GST C-terminal" evidence="7">
    <location>
        <begin position="81"/>
        <end position="206"/>
    </location>
</feature>
<dbReference type="InterPro" id="IPR036282">
    <property type="entry name" value="Glutathione-S-Trfase_C_sf"/>
</dbReference>
<dbReference type="Pfam" id="PF02798">
    <property type="entry name" value="GST_N"/>
    <property type="match status" value="1"/>
</dbReference>
<dbReference type="CDD" id="cd03192">
    <property type="entry name" value="GST_C_Sigma_like"/>
    <property type="match status" value="1"/>
</dbReference>
<dbReference type="GO" id="GO:0004364">
    <property type="term" value="F:glutathione transferase activity"/>
    <property type="evidence" value="ECO:0007669"/>
    <property type="project" value="UniProtKB-EC"/>
</dbReference>
<feature type="domain" description="GST N-terminal" evidence="6">
    <location>
        <begin position="2"/>
        <end position="79"/>
    </location>
</feature>
<dbReference type="InterPro" id="IPR036249">
    <property type="entry name" value="Thioredoxin-like_sf"/>
</dbReference>
<dbReference type="GO" id="GO:0005737">
    <property type="term" value="C:cytoplasm"/>
    <property type="evidence" value="ECO:0007669"/>
    <property type="project" value="UniProtKB-ARBA"/>
</dbReference>
<dbReference type="SUPFAM" id="SSF47616">
    <property type="entry name" value="GST C-terminal domain-like"/>
    <property type="match status" value="1"/>
</dbReference>
<dbReference type="Proteomes" id="UP001201812">
    <property type="component" value="Unassembled WGS sequence"/>
</dbReference>
<dbReference type="GO" id="GO:0004602">
    <property type="term" value="F:glutathione peroxidase activity"/>
    <property type="evidence" value="ECO:0007669"/>
    <property type="project" value="UniProtKB-ARBA"/>
</dbReference>
<proteinExistence type="inferred from homology"/>
<comment type="catalytic activity">
    <reaction evidence="4">
        <text>RX + glutathione = an S-substituted glutathione + a halide anion + H(+)</text>
        <dbReference type="Rhea" id="RHEA:16437"/>
        <dbReference type="ChEBI" id="CHEBI:15378"/>
        <dbReference type="ChEBI" id="CHEBI:16042"/>
        <dbReference type="ChEBI" id="CHEBI:17792"/>
        <dbReference type="ChEBI" id="CHEBI:57925"/>
        <dbReference type="ChEBI" id="CHEBI:90779"/>
        <dbReference type="EC" id="2.5.1.18"/>
    </reaction>
</comment>
<dbReference type="PROSITE" id="PS50405">
    <property type="entry name" value="GST_CTER"/>
    <property type="match status" value="1"/>
</dbReference>
<evidence type="ECO:0000256" key="3">
    <source>
        <dbReference type="ARBA" id="ARBA00038317"/>
    </source>
</evidence>
<gene>
    <name evidence="8" type="ORF">DdX_18877</name>
</gene>
<evidence type="ECO:0000259" key="6">
    <source>
        <dbReference type="PROSITE" id="PS50404"/>
    </source>
</evidence>
<comment type="caution">
    <text evidence="8">The sequence shown here is derived from an EMBL/GenBank/DDBJ whole genome shotgun (WGS) entry which is preliminary data.</text>
</comment>
<dbReference type="InterPro" id="IPR004046">
    <property type="entry name" value="GST_C"/>
</dbReference>
<dbReference type="SFLD" id="SFLDG01205">
    <property type="entry name" value="AMPS.1"/>
    <property type="match status" value="1"/>
</dbReference>
<dbReference type="GO" id="GO:0006749">
    <property type="term" value="P:glutathione metabolic process"/>
    <property type="evidence" value="ECO:0007669"/>
    <property type="project" value="TreeGrafter"/>
</dbReference>
<evidence type="ECO:0000256" key="5">
    <source>
        <dbReference type="ARBA" id="ARBA00078118"/>
    </source>
</evidence>
<dbReference type="SUPFAM" id="SSF52833">
    <property type="entry name" value="Thioredoxin-like"/>
    <property type="match status" value="1"/>
</dbReference>
<sequence length="206" mass="23421">MVHYKLTYFNTRGLAEMSRCVLHYAGIEFEDNQITPEDWPKFKASMPYGNVPVLEVDGIKITQSFAIARFLARRYGLAGKSDIESALLDSIADLHKDYHIGIVHFLMVAAGRAEGDKDKIFKETYKPAVEGHFPRLVKLLSDSGSGFYGKSGVSWIDFFMASEFLTTKNLAPELMKSYPELQKHCDRVHALPQFQSYFAKRKQTLL</sequence>
<dbReference type="AlphaFoldDB" id="A0AAD4MKD9"/>
<evidence type="ECO:0000313" key="9">
    <source>
        <dbReference type="Proteomes" id="UP001201812"/>
    </source>
</evidence>
<protein>
    <recommendedName>
        <fullName evidence="1">glutathione transferase</fullName>
        <ecNumber evidence="1">2.5.1.18</ecNumber>
    </recommendedName>
    <alternativeName>
        <fullName evidence="5">GST class-sigma</fullName>
    </alternativeName>
</protein>
<dbReference type="Gene3D" id="3.40.30.10">
    <property type="entry name" value="Glutaredoxin"/>
    <property type="match status" value="1"/>
</dbReference>
<dbReference type="EC" id="2.5.1.18" evidence="1"/>
<dbReference type="FunFam" id="1.20.1050.10:FF:000031">
    <property type="entry name" value="Glutathione S-Transferase"/>
    <property type="match status" value="1"/>
</dbReference>
<dbReference type="EMBL" id="JAKKPZ010000308">
    <property type="protein sequence ID" value="KAI1696769.1"/>
    <property type="molecule type" value="Genomic_DNA"/>
</dbReference>
<keyword evidence="2" id="KW-0808">Transferase</keyword>
<accession>A0AAD4MKD9</accession>
<name>A0AAD4MKD9_9BILA</name>
<dbReference type="Pfam" id="PF14497">
    <property type="entry name" value="GST_C_3"/>
    <property type="match status" value="1"/>
</dbReference>
<keyword evidence="9" id="KW-1185">Reference proteome</keyword>